<feature type="region of interest" description="Disordered" evidence="1">
    <location>
        <begin position="16"/>
        <end position="36"/>
    </location>
</feature>
<dbReference type="AlphaFoldDB" id="A0A2P5EGC0"/>
<dbReference type="InParanoid" id="A0A2P5EGC0"/>
<evidence type="ECO:0000256" key="1">
    <source>
        <dbReference type="SAM" id="MobiDB-lite"/>
    </source>
</evidence>
<keyword evidence="3" id="KW-1185">Reference proteome</keyword>
<dbReference type="Proteomes" id="UP000237000">
    <property type="component" value="Unassembled WGS sequence"/>
</dbReference>
<feature type="region of interest" description="Disordered" evidence="1">
    <location>
        <begin position="67"/>
        <end position="107"/>
    </location>
</feature>
<protein>
    <submittedName>
        <fullName evidence="2">Uncharacterized protein</fullName>
    </submittedName>
</protein>
<dbReference type="EMBL" id="JXTC01000160">
    <property type="protein sequence ID" value="PON84569.1"/>
    <property type="molecule type" value="Genomic_DNA"/>
</dbReference>
<organism evidence="2 3">
    <name type="scientific">Trema orientale</name>
    <name type="common">Charcoal tree</name>
    <name type="synonym">Celtis orientalis</name>
    <dbReference type="NCBI Taxonomy" id="63057"/>
    <lineage>
        <taxon>Eukaryota</taxon>
        <taxon>Viridiplantae</taxon>
        <taxon>Streptophyta</taxon>
        <taxon>Embryophyta</taxon>
        <taxon>Tracheophyta</taxon>
        <taxon>Spermatophyta</taxon>
        <taxon>Magnoliopsida</taxon>
        <taxon>eudicotyledons</taxon>
        <taxon>Gunneridae</taxon>
        <taxon>Pentapetalae</taxon>
        <taxon>rosids</taxon>
        <taxon>fabids</taxon>
        <taxon>Rosales</taxon>
        <taxon>Cannabaceae</taxon>
        <taxon>Trema</taxon>
    </lineage>
</organism>
<name>A0A2P5EGC0_TREOI</name>
<accession>A0A2P5EGC0</accession>
<reference evidence="3" key="1">
    <citation type="submission" date="2016-06" db="EMBL/GenBank/DDBJ databases">
        <title>Parallel loss of symbiosis genes in relatives of nitrogen-fixing non-legume Parasponia.</title>
        <authorList>
            <person name="Van Velzen R."/>
            <person name="Holmer R."/>
            <person name="Bu F."/>
            <person name="Rutten L."/>
            <person name="Van Zeijl A."/>
            <person name="Liu W."/>
            <person name="Santuari L."/>
            <person name="Cao Q."/>
            <person name="Sharma T."/>
            <person name="Shen D."/>
            <person name="Roswanjaya Y."/>
            <person name="Wardhani T."/>
            <person name="Kalhor M.S."/>
            <person name="Jansen J."/>
            <person name="Van den Hoogen J."/>
            <person name="Gungor B."/>
            <person name="Hartog M."/>
            <person name="Hontelez J."/>
            <person name="Verver J."/>
            <person name="Yang W.-C."/>
            <person name="Schijlen E."/>
            <person name="Repin R."/>
            <person name="Schilthuizen M."/>
            <person name="Schranz E."/>
            <person name="Heidstra R."/>
            <person name="Miyata K."/>
            <person name="Fedorova E."/>
            <person name="Kohlen W."/>
            <person name="Bisseling T."/>
            <person name="Smit S."/>
            <person name="Geurts R."/>
        </authorList>
    </citation>
    <scope>NUCLEOTIDE SEQUENCE [LARGE SCALE GENOMIC DNA]</scope>
    <source>
        <strain evidence="3">cv. RG33-2</strain>
    </source>
</reference>
<feature type="compositionally biased region" description="Basic and acidic residues" evidence="1">
    <location>
        <begin position="70"/>
        <end position="85"/>
    </location>
</feature>
<evidence type="ECO:0000313" key="2">
    <source>
        <dbReference type="EMBL" id="PON84569.1"/>
    </source>
</evidence>
<gene>
    <name evidence="2" type="ORF">TorRG33x02_196360</name>
</gene>
<proteinExistence type="predicted"/>
<sequence>MKLKNRWEFKKREYGFDYPSNESKSSPYREPTRKKHKLVSSLISVRKDEAFSKCRVQQNGEIGLCTESQPKLEKGKREHTKRSENDSLTNNDLKRDSNRNLSGEKSTETTADKLVALDDINLLMVSLLEDLKVTRENLFTWMKEEMQKLEADDSTPPPERKECGYVGGKVQVHGQESFEEKSDVHNQNNFQEIIQDSQKKCVKKNNLLLQHQNSFKENFHKQHQNNFEESLQVEDQNDFKPDKRDQTRFDGLLERSATSNEESGFGNCYETLEDLDDYAESSRHTTSTEKDRKESLALHVKPNNQSCHANHGDQMQHQKKFPSVIISENCNGGALESCVEGKSLSDHNCHQQLEYQVDCDDQEIESIMSSPKRKEENFGLSVESNATPHLSSQVSSSMYLMLPTVLSGQSCFNNHRLEISSSSYIQPTVTGNRIGKSLEGANHPRKFSGLQHEGGNRNFARLNSDTGFSLPRNQLSFENQTREETNVSSFKVDGGASSFSGGSYALAEHYVAKKFVSHSTSKAESRLHSFPNLRSQ</sequence>
<evidence type="ECO:0000313" key="3">
    <source>
        <dbReference type="Proteomes" id="UP000237000"/>
    </source>
</evidence>
<dbReference type="OrthoDB" id="1920267at2759"/>
<comment type="caution">
    <text evidence="2">The sequence shown here is derived from an EMBL/GenBank/DDBJ whole genome shotgun (WGS) entry which is preliminary data.</text>
</comment>